<dbReference type="InterPro" id="IPR002201">
    <property type="entry name" value="Glyco_trans_9"/>
</dbReference>
<keyword evidence="4" id="KW-1185">Reference proteome</keyword>
<dbReference type="SUPFAM" id="SSF53756">
    <property type="entry name" value="UDP-Glycosyltransferase/glycogen phosphorylase"/>
    <property type="match status" value="1"/>
</dbReference>
<keyword evidence="2 3" id="KW-0808">Transferase</keyword>
<dbReference type="RefSeq" id="WP_121159610.1">
    <property type="nucleotide sequence ID" value="NZ_RBKT01000001.1"/>
</dbReference>
<proteinExistence type="predicted"/>
<accession>A0A495JR95</accession>
<dbReference type="PANTHER" id="PTHR30160">
    <property type="entry name" value="TETRAACYLDISACCHARIDE 4'-KINASE-RELATED"/>
    <property type="match status" value="1"/>
</dbReference>
<evidence type="ECO:0000256" key="1">
    <source>
        <dbReference type="ARBA" id="ARBA00022676"/>
    </source>
</evidence>
<dbReference type="AlphaFoldDB" id="A0A495JR95"/>
<dbReference type="Proteomes" id="UP000277671">
    <property type="component" value="Unassembled WGS sequence"/>
</dbReference>
<reference evidence="3 4" key="1">
    <citation type="submission" date="2018-10" db="EMBL/GenBank/DDBJ databases">
        <title>Sequencing the genomes of 1000 actinobacteria strains.</title>
        <authorList>
            <person name="Klenk H.-P."/>
        </authorList>
    </citation>
    <scope>NUCLEOTIDE SEQUENCE [LARGE SCALE GENOMIC DNA]</scope>
    <source>
        <strain evidence="3 4">DSM 45175</strain>
    </source>
</reference>
<dbReference type="CDD" id="cd03789">
    <property type="entry name" value="GT9_LPS_heptosyltransferase"/>
    <property type="match status" value="1"/>
</dbReference>
<keyword evidence="1" id="KW-0328">Glycosyltransferase</keyword>
<dbReference type="Gene3D" id="3.40.50.2000">
    <property type="entry name" value="Glycogen Phosphorylase B"/>
    <property type="match status" value="2"/>
</dbReference>
<dbReference type="GO" id="GO:0009244">
    <property type="term" value="P:lipopolysaccharide core region biosynthetic process"/>
    <property type="evidence" value="ECO:0007669"/>
    <property type="project" value="TreeGrafter"/>
</dbReference>
<comment type="caution">
    <text evidence="3">The sequence shown here is derived from an EMBL/GenBank/DDBJ whole genome shotgun (WGS) entry which is preliminary data.</text>
</comment>
<organism evidence="3 4">
    <name type="scientific">Micromonospora pisi</name>
    <dbReference type="NCBI Taxonomy" id="589240"/>
    <lineage>
        <taxon>Bacteria</taxon>
        <taxon>Bacillati</taxon>
        <taxon>Actinomycetota</taxon>
        <taxon>Actinomycetes</taxon>
        <taxon>Micromonosporales</taxon>
        <taxon>Micromonosporaceae</taxon>
        <taxon>Micromonospora</taxon>
    </lineage>
</organism>
<dbReference type="InterPro" id="IPR051199">
    <property type="entry name" value="LPS_LOS_Heptosyltrfase"/>
</dbReference>
<dbReference type="GO" id="GO:0008713">
    <property type="term" value="F:ADP-heptose-lipopolysaccharide heptosyltransferase activity"/>
    <property type="evidence" value="ECO:0007669"/>
    <property type="project" value="TreeGrafter"/>
</dbReference>
<dbReference type="Pfam" id="PF01075">
    <property type="entry name" value="Glyco_transf_9"/>
    <property type="match status" value="1"/>
</dbReference>
<evidence type="ECO:0000313" key="3">
    <source>
        <dbReference type="EMBL" id="RKR91510.1"/>
    </source>
</evidence>
<dbReference type="GO" id="GO:0005829">
    <property type="term" value="C:cytosol"/>
    <property type="evidence" value="ECO:0007669"/>
    <property type="project" value="TreeGrafter"/>
</dbReference>
<dbReference type="EMBL" id="RBKT01000001">
    <property type="protein sequence ID" value="RKR91510.1"/>
    <property type="molecule type" value="Genomic_DNA"/>
</dbReference>
<sequence>MILVLRALGVGDLATAVPALRGLRAAFPDRTLALAAPAWLAPLVDLVGGVDRLVPTDGLESVEWPGPAPHWAVNLHGRGPRSHQVLQAAGAQRLCAFHNAEADHTDGPPWSADEHEVDRWCRLLSWYDISTDPSDLALRRPSPHRVPVGVTVVHPGAKIPAKRWSPERFAAVARELSLAGHRVVVTGSAPERDLAEQVARRAGLPATAVLAGRLDLAGLAAIVAHSRLVVSADTGVAHLATAYGIPSVVLFGPVRTEHWGPPVDRPWHRALWAAALADDAAATDAELVELDPEVPETLPVEGDSEPFTPHPMLAAIGIEQVLTAVDEVDQVARERHAVAT</sequence>
<name>A0A495JR95_9ACTN</name>
<dbReference type="PANTHER" id="PTHR30160:SF1">
    <property type="entry name" value="LIPOPOLYSACCHARIDE 1,2-N-ACETYLGLUCOSAMINETRANSFERASE-RELATED"/>
    <property type="match status" value="1"/>
</dbReference>
<evidence type="ECO:0000313" key="4">
    <source>
        <dbReference type="Proteomes" id="UP000277671"/>
    </source>
</evidence>
<dbReference type="OrthoDB" id="9807356at2"/>
<protein>
    <submittedName>
        <fullName evidence="3">ADP-heptose:LPS heptosyltransferase</fullName>
    </submittedName>
</protein>
<gene>
    <name evidence="3" type="ORF">BDK92_5908</name>
</gene>
<evidence type="ECO:0000256" key="2">
    <source>
        <dbReference type="ARBA" id="ARBA00022679"/>
    </source>
</evidence>